<gene>
    <name evidence="1" type="ORF">FKW44_009621</name>
</gene>
<feature type="non-terminal residue" evidence="1">
    <location>
        <position position="1"/>
    </location>
</feature>
<dbReference type="AlphaFoldDB" id="A0A7T8HFF5"/>
<dbReference type="OrthoDB" id="6382204at2759"/>
<evidence type="ECO:0000313" key="1">
    <source>
        <dbReference type="EMBL" id="QQP49093.1"/>
    </source>
</evidence>
<keyword evidence="2" id="KW-1185">Reference proteome</keyword>
<dbReference type="Proteomes" id="UP000595437">
    <property type="component" value="Chromosome 6"/>
</dbReference>
<organism evidence="1 2">
    <name type="scientific">Caligus rogercresseyi</name>
    <name type="common">Sea louse</name>
    <dbReference type="NCBI Taxonomy" id="217165"/>
    <lineage>
        <taxon>Eukaryota</taxon>
        <taxon>Metazoa</taxon>
        <taxon>Ecdysozoa</taxon>
        <taxon>Arthropoda</taxon>
        <taxon>Crustacea</taxon>
        <taxon>Multicrustacea</taxon>
        <taxon>Hexanauplia</taxon>
        <taxon>Copepoda</taxon>
        <taxon>Siphonostomatoida</taxon>
        <taxon>Caligidae</taxon>
        <taxon>Caligus</taxon>
    </lineage>
</organism>
<feature type="non-terminal residue" evidence="1">
    <location>
        <position position="52"/>
    </location>
</feature>
<reference evidence="2" key="1">
    <citation type="submission" date="2021-01" db="EMBL/GenBank/DDBJ databases">
        <title>Caligus Genome Assembly.</title>
        <authorList>
            <person name="Gallardo-Escarate C."/>
        </authorList>
    </citation>
    <scope>NUCLEOTIDE SEQUENCE [LARGE SCALE GENOMIC DNA]</scope>
</reference>
<name>A0A7T8HFF5_CALRO</name>
<protein>
    <submittedName>
        <fullName evidence="1">Uncharacterized protein</fullName>
    </submittedName>
</protein>
<dbReference type="EMBL" id="CP045895">
    <property type="protein sequence ID" value="QQP49093.1"/>
    <property type="molecule type" value="Genomic_DNA"/>
</dbReference>
<sequence>FIKRLDSKCGTLTLHSALKDLVKYIRTGLNFWSKEREGSSETASNNNTASSS</sequence>
<evidence type="ECO:0000313" key="2">
    <source>
        <dbReference type="Proteomes" id="UP000595437"/>
    </source>
</evidence>
<proteinExistence type="predicted"/>
<accession>A0A7T8HFF5</accession>